<keyword evidence="2" id="KW-1185">Reference proteome</keyword>
<dbReference type="AlphaFoldDB" id="A0A4Y7IM09"/>
<proteinExistence type="predicted"/>
<organism evidence="1 2">
    <name type="scientific">Papaver somniferum</name>
    <name type="common">Opium poppy</name>
    <dbReference type="NCBI Taxonomy" id="3469"/>
    <lineage>
        <taxon>Eukaryota</taxon>
        <taxon>Viridiplantae</taxon>
        <taxon>Streptophyta</taxon>
        <taxon>Embryophyta</taxon>
        <taxon>Tracheophyta</taxon>
        <taxon>Spermatophyta</taxon>
        <taxon>Magnoliopsida</taxon>
        <taxon>Ranunculales</taxon>
        <taxon>Papaveraceae</taxon>
        <taxon>Papaveroideae</taxon>
        <taxon>Papaver</taxon>
    </lineage>
</organism>
<gene>
    <name evidence="1" type="ORF">C5167_018177</name>
</gene>
<evidence type="ECO:0000313" key="1">
    <source>
        <dbReference type="EMBL" id="RZC49757.1"/>
    </source>
</evidence>
<dbReference type="EMBL" id="CM010716">
    <property type="protein sequence ID" value="RZC49757.1"/>
    <property type="molecule type" value="Genomic_DNA"/>
</dbReference>
<evidence type="ECO:0000313" key="2">
    <source>
        <dbReference type="Proteomes" id="UP000316621"/>
    </source>
</evidence>
<dbReference type="Gramene" id="RZC49757">
    <property type="protein sequence ID" value="RZC49757"/>
    <property type="gene ID" value="C5167_018177"/>
</dbReference>
<name>A0A4Y7IM09_PAPSO</name>
<sequence length="144" mass="16298">MQENGDCMYCIELNLFNMSYASEVGHDASTLSLQNDGKSAVNLVPLRDRERNVQFQWWWVVRGGGDGPANFYILYTSKGNHDKKSPCVGYVLLIFYHLYDGKQRLKKETDNNKDTADSSRKICFIASVNSCTTPLPVVNPPITR</sequence>
<reference evidence="1 2" key="1">
    <citation type="journal article" date="2018" name="Science">
        <title>The opium poppy genome and morphinan production.</title>
        <authorList>
            <person name="Guo L."/>
            <person name="Winzer T."/>
            <person name="Yang X."/>
            <person name="Li Y."/>
            <person name="Ning Z."/>
            <person name="He Z."/>
            <person name="Teodor R."/>
            <person name="Lu Y."/>
            <person name="Bowser T.A."/>
            <person name="Graham I.A."/>
            <person name="Ye K."/>
        </authorList>
    </citation>
    <scope>NUCLEOTIDE SEQUENCE [LARGE SCALE GENOMIC DNA]</scope>
    <source>
        <strain evidence="2">cv. HN1</strain>
        <tissue evidence="1">Leaves</tissue>
    </source>
</reference>
<dbReference type="Proteomes" id="UP000316621">
    <property type="component" value="Chromosome 2"/>
</dbReference>
<protein>
    <submittedName>
        <fullName evidence="1">Uncharacterized protein</fullName>
    </submittedName>
</protein>
<accession>A0A4Y7IM09</accession>